<evidence type="ECO:0000256" key="3">
    <source>
        <dbReference type="ARBA" id="ARBA00022989"/>
    </source>
</evidence>
<dbReference type="PANTHER" id="PTHR42718">
    <property type="entry name" value="MAJOR FACILITATOR SUPERFAMILY MULTIDRUG TRANSPORTER MFSC"/>
    <property type="match status" value="1"/>
</dbReference>
<dbReference type="Pfam" id="PF07690">
    <property type="entry name" value="MFS_1"/>
    <property type="match status" value="1"/>
</dbReference>
<feature type="transmembrane region" description="Helical" evidence="5">
    <location>
        <begin position="87"/>
        <end position="111"/>
    </location>
</feature>
<sequence>MRSDPPQAPAARAAPAAPRGAVAVLALAVGIVLADSAIVTLALPEILRELGAEVAEVAWVLTGYNLVLALAAVPAARLCVRPSGAPVAGTVGLVLFAAASAGCALAGTLGVLIGARIVQALGGALVIAACLELLVAATGDERRGAARWAAAGVAGAAIGPVAGGLLTEAISWQSIFIAQVPLVLLAVPATLALRGATAPHAAPAHAPPDRPHVAANLALALLSAALTAALFLLVLLLVEGWRRSPALAAVTVTVIPVAAIAAGALARLARAGTRAEAVAGAILMAGGLVCLGLLPDADPRWTLAPQALVGLGLGLTIDSLTAVALADRVPRALHGGWTIAARHAGVVAGLALLTPIFTADLRDAQRPAQEAIAALVIDAPLPATTKLDLADGLGRQLQAEGGRVPDLRPAFAALRLPPAQRARAALLERALDDQLERAATRAFRDAFLLAGGLALLAVLPALLLGGGAPGPGRPAGP</sequence>
<dbReference type="PROSITE" id="PS50850">
    <property type="entry name" value="MFS"/>
    <property type="match status" value="1"/>
</dbReference>
<evidence type="ECO:0000256" key="2">
    <source>
        <dbReference type="ARBA" id="ARBA00022692"/>
    </source>
</evidence>
<reference evidence="7 8" key="1">
    <citation type="submission" date="2018-03" db="EMBL/GenBank/DDBJ databases">
        <title>Aquarubrobacter algicola gen. nov., sp. nov., a novel actinobacterium isolated from shallow eutrophic lake during the end of cyanobacterial harmful algal blooms.</title>
        <authorList>
            <person name="Chun S.J."/>
        </authorList>
    </citation>
    <scope>NUCLEOTIDE SEQUENCE [LARGE SCALE GENOMIC DNA]</scope>
    <source>
        <strain evidence="7 8">Seoho-28</strain>
    </source>
</reference>
<gene>
    <name evidence="7" type="ORF">C7Y72_08785</name>
</gene>
<dbReference type="Proteomes" id="UP000240739">
    <property type="component" value="Unassembled WGS sequence"/>
</dbReference>
<keyword evidence="3 5" id="KW-1133">Transmembrane helix</keyword>
<dbReference type="InterPro" id="IPR020846">
    <property type="entry name" value="MFS_dom"/>
</dbReference>
<dbReference type="InterPro" id="IPR011701">
    <property type="entry name" value="MFS"/>
</dbReference>
<accession>A0A2T4UKG1</accession>
<feature type="transmembrane region" description="Helical" evidence="5">
    <location>
        <begin position="277"/>
        <end position="295"/>
    </location>
</feature>
<comment type="subcellular location">
    <subcellularLocation>
        <location evidence="1">Cell membrane</location>
        <topology evidence="1">Multi-pass membrane protein</topology>
    </subcellularLocation>
</comment>
<dbReference type="RefSeq" id="WP_107568386.1">
    <property type="nucleotide sequence ID" value="NZ_PYYB01000001.1"/>
</dbReference>
<proteinExistence type="predicted"/>
<feature type="domain" description="Major facilitator superfamily (MFS) profile" evidence="6">
    <location>
        <begin position="21"/>
        <end position="477"/>
    </location>
</feature>
<keyword evidence="8" id="KW-1185">Reference proteome</keyword>
<dbReference type="InterPro" id="IPR036259">
    <property type="entry name" value="MFS_trans_sf"/>
</dbReference>
<dbReference type="Gene3D" id="1.20.1250.20">
    <property type="entry name" value="MFS general substrate transporter like domains"/>
    <property type="match status" value="1"/>
</dbReference>
<evidence type="ECO:0000256" key="5">
    <source>
        <dbReference type="SAM" id="Phobius"/>
    </source>
</evidence>
<feature type="transmembrane region" description="Helical" evidence="5">
    <location>
        <begin position="21"/>
        <end position="43"/>
    </location>
</feature>
<dbReference type="EMBL" id="PYYB01000001">
    <property type="protein sequence ID" value="PTL59742.1"/>
    <property type="molecule type" value="Genomic_DNA"/>
</dbReference>
<comment type="caution">
    <text evidence="7">The sequence shown here is derived from an EMBL/GenBank/DDBJ whole genome shotgun (WGS) entry which is preliminary data.</text>
</comment>
<feature type="transmembrane region" description="Helical" evidence="5">
    <location>
        <begin position="172"/>
        <end position="193"/>
    </location>
</feature>
<keyword evidence="4 5" id="KW-0472">Membrane</keyword>
<feature type="transmembrane region" description="Helical" evidence="5">
    <location>
        <begin position="244"/>
        <end position="265"/>
    </location>
</feature>
<feature type="transmembrane region" description="Helical" evidence="5">
    <location>
        <begin position="63"/>
        <end position="80"/>
    </location>
</feature>
<dbReference type="PANTHER" id="PTHR42718:SF48">
    <property type="entry name" value="CONSERVED TWO-DOMAIN MEMBRANE PROTEIN-RELATED"/>
    <property type="match status" value="1"/>
</dbReference>
<evidence type="ECO:0000313" key="8">
    <source>
        <dbReference type="Proteomes" id="UP000240739"/>
    </source>
</evidence>
<dbReference type="AlphaFoldDB" id="A0A2T4UKG1"/>
<evidence type="ECO:0000256" key="4">
    <source>
        <dbReference type="ARBA" id="ARBA00023136"/>
    </source>
</evidence>
<evidence type="ECO:0000313" key="7">
    <source>
        <dbReference type="EMBL" id="PTL59742.1"/>
    </source>
</evidence>
<protein>
    <submittedName>
        <fullName evidence="7">MFS transporter</fullName>
    </submittedName>
</protein>
<dbReference type="GO" id="GO:0022857">
    <property type="term" value="F:transmembrane transporter activity"/>
    <property type="evidence" value="ECO:0007669"/>
    <property type="project" value="InterPro"/>
</dbReference>
<organism evidence="7 8">
    <name type="scientific">Paraconexibacter algicola</name>
    <dbReference type="NCBI Taxonomy" id="2133960"/>
    <lineage>
        <taxon>Bacteria</taxon>
        <taxon>Bacillati</taxon>
        <taxon>Actinomycetota</taxon>
        <taxon>Thermoleophilia</taxon>
        <taxon>Solirubrobacterales</taxon>
        <taxon>Paraconexibacteraceae</taxon>
        <taxon>Paraconexibacter</taxon>
    </lineage>
</organism>
<evidence type="ECO:0000259" key="6">
    <source>
        <dbReference type="PROSITE" id="PS50850"/>
    </source>
</evidence>
<feature type="transmembrane region" description="Helical" evidence="5">
    <location>
        <begin position="148"/>
        <end position="166"/>
    </location>
</feature>
<dbReference type="GO" id="GO:0005886">
    <property type="term" value="C:plasma membrane"/>
    <property type="evidence" value="ECO:0007669"/>
    <property type="project" value="UniProtKB-SubCell"/>
</dbReference>
<feature type="transmembrane region" description="Helical" evidence="5">
    <location>
        <begin position="213"/>
        <end position="238"/>
    </location>
</feature>
<dbReference type="SUPFAM" id="SSF103473">
    <property type="entry name" value="MFS general substrate transporter"/>
    <property type="match status" value="1"/>
</dbReference>
<feature type="transmembrane region" description="Helical" evidence="5">
    <location>
        <begin position="307"/>
        <end position="326"/>
    </location>
</feature>
<feature type="transmembrane region" description="Helical" evidence="5">
    <location>
        <begin position="117"/>
        <end position="136"/>
    </location>
</feature>
<name>A0A2T4UKG1_9ACTN</name>
<dbReference type="OrthoDB" id="5244975at2"/>
<keyword evidence="2 5" id="KW-0812">Transmembrane</keyword>
<evidence type="ECO:0000256" key="1">
    <source>
        <dbReference type="ARBA" id="ARBA00004651"/>
    </source>
</evidence>
<feature type="transmembrane region" description="Helical" evidence="5">
    <location>
        <begin position="446"/>
        <end position="468"/>
    </location>
</feature>